<gene>
    <name evidence="1" type="ORF">PR048_005177</name>
</gene>
<organism evidence="1 2">
    <name type="scientific">Dryococelus australis</name>
    <dbReference type="NCBI Taxonomy" id="614101"/>
    <lineage>
        <taxon>Eukaryota</taxon>
        <taxon>Metazoa</taxon>
        <taxon>Ecdysozoa</taxon>
        <taxon>Arthropoda</taxon>
        <taxon>Hexapoda</taxon>
        <taxon>Insecta</taxon>
        <taxon>Pterygota</taxon>
        <taxon>Neoptera</taxon>
        <taxon>Polyneoptera</taxon>
        <taxon>Phasmatodea</taxon>
        <taxon>Verophasmatodea</taxon>
        <taxon>Anareolatae</taxon>
        <taxon>Phasmatidae</taxon>
        <taxon>Eurycanthinae</taxon>
        <taxon>Dryococelus</taxon>
    </lineage>
</organism>
<proteinExistence type="predicted"/>
<evidence type="ECO:0000313" key="2">
    <source>
        <dbReference type="Proteomes" id="UP001159363"/>
    </source>
</evidence>
<dbReference type="PANTHER" id="PTHR47326:SF1">
    <property type="entry name" value="HTH PSQ-TYPE DOMAIN-CONTAINING PROTEIN"/>
    <property type="match status" value="1"/>
</dbReference>
<comment type="caution">
    <text evidence="1">The sequence shown here is derived from an EMBL/GenBank/DDBJ whole genome shotgun (WGS) entry which is preliminary data.</text>
</comment>
<sequence length="615" mass="68731">MFPVLQGPTSNLTSPKRHCAQCDAVNRAILVGLLLPYAMEANARCIDLLDTRLTPPALNVTGYQPLLRLVAREAGIIAVVERTADNGGATTVANKDAAAADMPPLLSDIAASRRRGSWAKREARGTYIRLAFPAQSASPIRFREGLIQSPASGWPESRREGCLCSIKGEVGHNWGERRKVKDGDGRETKRERRGLQTHAPVVNTATVGRGVAVVNFTCDTYVEPSRTRLLRLNMPIRYLCTCFVMETLLLLVENTADRFLTAQCWIQERLVVSSTTSVRLMQFPAVTSQCRRQQNVHGEDAIHLSVGHSHTTSTQNIYVYQRDVQHIILRFTGFYLLNKARVLNPRIGDEAGRFKFFQWLIAHRSLIPTILSSGKATFTQNCINNKTNQIGGLMKIHAQFKNHWVYTFLSTFWWSPSSSQNMSVCIPLYPAYVAFLENEFPLLLEVPLGTRMGKFFQHDGVSAQSSSYVMHHLNQTIPERWISHGGPVHLPPRYSDLSQLFCCLEKVYTIHELAVLIVHCAPVIKGYYELREATRTVLKGLKSALKPVSRVGVATQRACRVSCQVNAVFTLLSCHDIIVEVKCCSSKIRGTVRIGKYFPMGAFSGWLGCDSQHMV</sequence>
<accession>A0ABQ9I8D6</accession>
<protein>
    <submittedName>
        <fullName evidence="1">Uncharacterized protein</fullName>
    </submittedName>
</protein>
<name>A0ABQ9I8D6_9NEOP</name>
<evidence type="ECO:0000313" key="1">
    <source>
        <dbReference type="EMBL" id="KAJ8892596.1"/>
    </source>
</evidence>
<dbReference type="Proteomes" id="UP001159363">
    <property type="component" value="Chromosome 2"/>
</dbReference>
<dbReference type="PANTHER" id="PTHR47326">
    <property type="entry name" value="TRANSPOSABLE ELEMENT TC3 TRANSPOSASE-LIKE PROTEIN"/>
    <property type="match status" value="1"/>
</dbReference>
<keyword evidence="2" id="KW-1185">Reference proteome</keyword>
<dbReference type="EMBL" id="JARBHB010000002">
    <property type="protein sequence ID" value="KAJ8892596.1"/>
    <property type="molecule type" value="Genomic_DNA"/>
</dbReference>
<reference evidence="1 2" key="1">
    <citation type="submission" date="2023-02" db="EMBL/GenBank/DDBJ databases">
        <title>LHISI_Scaffold_Assembly.</title>
        <authorList>
            <person name="Stuart O.P."/>
            <person name="Cleave R."/>
            <person name="Magrath M.J.L."/>
            <person name="Mikheyev A.S."/>
        </authorList>
    </citation>
    <scope>NUCLEOTIDE SEQUENCE [LARGE SCALE GENOMIC DNA]</scope>
    <source>
        <strain evidence="1">Daus_M_001</strain>
        <tissue evidence="1">Leg muscle</tissue>
    </source>
</reference>